<dbReference type="PATRIC" id="fig|171101.6.peg.186"/>
<dbReference type="HOGENOM" id="CLU_106729_4_0_9"/>
<protein>
    <recommendedName>
        <fullName evidence="5">HTH LytTR-type domain-containing protein</fullName>
    </recommendedName>
</protein>
<dbReference type="PANTHER" id="PTHR37299">
    <property type="entry name" value="TRANSCRIPTIONAL REGULATOR-RELATED"/>
    <property type="match status" value="1"/>
</dbReference>
<organism evidence="6 7">
    <name type="scientific">Streptococcus pneumoniae (strain ATCC BAA-255 / R6)</name>
    <dbReference type="NCBI Taxonomy" id="171101"/>
    <lineage>
        <taxon>Bacteria</taxon>
        <taxon>Bacillati</taxon>
        <taxon>Bacillota</taxon>
        <taxon>Bacilli</taxon>
        <taxon>Lactobacillales</taxon>
        <taxon>Streptococcaceae</taxon>
        <taxon>Streptococcus</taxon>
    </lineage>
</organism>
<keyword evidence="1" id="KW-0963">Cytoplasm</keyword>
<dbReference type="InterPro" id="IPR007492">
    <property type="entry name" value="LytTR_DNA-bd_dom"/>
</dbReference>
<keyword evidence="2" id="KW-0805">Transcription regulation</keyword>
<dbReference type="EMBL" id="AE007317">
    <property type="protein sequence ID" value="AAK98963.1"/>
    <property type="molecule type" value="Genomic_DNA"/>
</dbReference>
<evidence type="ECO:0000256" key="1">
    <source>
        <dbReference type="ARBA" id="ARBA00022490"/>
    </source>
</evidence>
<reference evidence="6 7" key="1">
    <citation type="journal article" date="2001" name="J. Bacteriol.">
        <title>Genome of the bacterium Streptococcus pneumoniae strain R6.</title>
        <authorList>
            <person name="Hoskins J.A."/>
            <person name="Alborn W.Jr."/>
            <person name="Arnold J."/>
            <person name="Blaszczak L."/>
            <person name="Burgett S."/>
            <person name="DeHoff B.S."/>
            <person name="Estrem S."/>
            <person name="Fritz L."/>
            <person name="Fu D.-J."/>
            <person name="Fuller W."/>
            <person name="Geringer C."/>
            <person name="Gilmour R."/>
            <person name="Glass J.S."/>
            <person name="Khoja H."/>
            <person name="Kraft A."/>
            <person name="LaGace R."/>
            <person name="LeBlanc D.J."/>
            <person name="Lee L.N."/>
            <person name="Lefkowitz E.J."/>
            <person name="Lu J."/>
            <person name="Matsushima P."/>
            <person name="McAhren S."/>
            <person name="McHenney M."/>
            <person name="McLeaster K."/>
            <person name="Mundy C."/>
            <person name="Nicas T.I."/>
            <person name="Norris F.H."/>
            <person name="O'Gara M."/>
            <person name="Peery R."/>
            <person name="Robertson G.T."/>
            <person name="Rockey P."/>
            <person name="Sun P.-M."/>
            <person name="Winkler M.E."/>
            <person name="Yang Y."/>
            <person name="Young-Bellido M."/>
            <person name="Zhao G."/>
            <person name="Zook C."/>
            <person name="Baltz R.H."/>
            <person name="Jaskunas S.Richard."/>
            <person name="Rosteck P.R.Jr."/>
            <person name="Skatrud P.L."/>
            <person name="Glass J.I."/>
        </authorList>
    </citation>
    <scope>NUCLEOTIDE SEQUENCE [LARGE SCALE GENOMIC DNA]</scope>
    <source>
        <strain evidence="7">ATCC BAA-255 / R6</strain>
    </source>
</reference>
<dbReference type="Proteomes" id="UP000000586">
    <property type="component" value="Chromosome"/>
</dbReference>
<dbReference type="InterPro" id="IPR046947">
    <property type="entry name" value="LytR-like"/>
</dbReference>
<dbReference type="PANTHER" id="PTHR37299:SF2">
    <property type="entry name" value="HTH LYTTR-TYPE DOMAIN-CONTAINING PROTEIN"/>
    <property type="match status" value="1"/>
</dbReference>
<evidence type="ECO:0000256" key="2">
    <source>
        <dbReference type="ARBA" id="ARBA00023015"/>
    </source>
</evidence>
<dbReference type="SMR" id="Q8DRF2"/>
<sequence>MKRFLKSINKGVQEVRLILYEKQGEKFMKVELQISETYEEEKLIVQAPQPTDKVQKVIEFAENLDQREKIKGKIDDQVYLVEIGKIQRFYIENRKVLAETASQTYSIDLRLYQVLKLLPSNFIQISQSEIINIDSISHLKLTPNGLVEIFLKNESFTYSSRRYLKTIKEKLEL</sequence>
<dbReference type="PIR" id="G97891">
    <property type="entry name" value="G97891"/>
</dbReference>
<accession>Q8DRF2</accession>
<dbReference type="SMART" id="SM00850">
    <property type="entry name" value="LytTR"/>
    <property type="match status" value="1"/>
</dbReference>
<evidence type="ECO:0000256" key="3">
    <source>
        <dbReference type="ARBA" id="ARBA00023125"/>
    </source>
</evidence>
<keyword evidence="3" id="KW-0238">DNA-binding</keyword>
<dbReference type="eggNOG" id="COG3279">
    <property type="taxonomic scope" value="Bacteria"/>
</dbReference>
<proteinExistence type="predicted"/>
<dbReference type="Gene3D" id="2.40.50.1020">
    <property type="entry name" value="LytTr DNA-binding domain"/>
    <property type="match status" value="1"/>
</dbReference>
<name>Q8DRF2_STRR6</name>
<evidence type="ECO:0000313" key="7">
    <source>
        <dbReference type="Proteomes" id="UP000000586"/>
    </source>
</evidence>
<dbReference type="GO" id="GO:0003677">
    <property type="term" value="F:DNA binding"/>
    <property type="evidence" value="ECO:0007669"/>
    <property type="project" value="UniProtKB-KW"/>
</dbReference>
<dbReference type="STRING" id="171101.spr0159"/>
<evidence type="ECO:0000313" key="6">
    <source>
        <dbReference type="EMBL" id="AAK98963.1"/>
    </source>
</evidence>
<dbReference type="Pfam" id="PF04397">
    <property type="entry name" value="LytTR"/>
    <property type="match status" value="1"/>
</dbReference>
<gene>
    <name evidence="6" type="ordered locus">spr0159</name>
</gene>
<dbReference type="PROSITE" id="PS50930">
    <property type="entry name" value="HTH_LYTTR"/>
    <property type="match status" value="1"/>
</dbReference>
<keyword evidence="7" id="KW-1185">Reference proteome</keyword>
<evidence type="ECO:0000259" key="5">
    <source>
        <dbReference type="PROSITE" id="PS50930"/>
    </source>
</evidence>
<dbReference type="KEGG" id="spr:spr0159"/>
<keyword evidence="4" id="KW-0804">Transcription</keyword>
<feature type="domain" description="HTH LytTR-type" evidence="5">
    <location>
        <begin position="70"/>
        <end position="173"/>
    </location>
</feature>
<dbReference type="AlphaFoldDB" id="Q8DRF2"/>
<dbReference type="GO" id="GO:0000156">
    <property type="term" value="F:phosphorelay response regulator activity"/>
    <property type="evidence" value="ECO:0007669"/>
    <property type="project" value="InterPro"/>
</dbReference>
<evidence type="ECO:0000256" key="4">
    <source>
        <dbReference type="ARBA" id="ARBA00023163"/>
    </source>
</evidence>